<accession>A0AAV4E096</accession>
<organism evidence="1 2">
    <name type="scientific">Plakobranchus ocellatus</name>
    <dbReference type="NCBI Taxonomy" id="259542"/>
    <lineage>
        <taxon>Eukaryota</taxon>
        <taxon>Metazoa</taxon>
        <taxon>Spiralia</taxon>
        <taxon>Lophotrochozoa</taxon>
        <taxon>Mollusca</taxon>
        <taxon>Gastropoda</taxon>
        <taxon>Heterobranchia</taxon>
        <taxon>Euthyneura</taxon>
        <taxon>Panpulmonata</taxon>
        <taxon>Sacoglossa</taxon>
        <taxon>Placobranchoidea</taxon>
        <taxon>Plakobranchidae</taxon>
        <taxon>Plakobranchus</taxon>
    </lineage>
</organism>
<proteinExistence type="predicted"/>
<dbReference type="AlphaFoldDB" id="A0AAV4E096"/>
<protein>
    <submittedName>
        <fullName evidence="1">Uncharacterized protein</fullName>
    </submittedName>
</protein>
<evidence type="ECO:0000313" key="1">
    <source>
        <dbReference type="EMBL" id="GFO49516.1"/>
    </source>
</evidence>
<name>A0AAV4E096_9GAST</name>
<sequence length="99" mass="11272">MTDEFIKDIYSFSPLIWYGKPVSSALEIQPGPCRRLHWSPVVQLVEQGASIEAVFKDSNNSDLASLYRWVTGKEQDHSNFLRKLSTGIARRNVNICSRT</sequence>
<reference evidence="1 2" key="1">
    <citation type="journal article" date="2021" name="Elife">
        <title>Chloroplast acquisition without the gene transfer in kleptoplastic sea slugs, Plakobranchus ocellatus.</title>
        <authorList>
            <person name="Maeda T."/>
            <person name="Takahashi S."/>
            <person name="Yoshida T."/>
            <person name="Shimamura S."/>
            <person name="Takaki Y."/>
            <person name="Nagai Y."/>
            <person name="Toyoda A."/>
            <person name="Suzuki Y."/>
            <person name="Arimoto A."/>
            <person name="Ishii H."/>
            <person name="Satoh N."/>
            <person name="Nishiyama T."/>
            <person name="Hasebe M."/>
            <person name="Maruyama T."/>
            <person name="Minagawa J."/>
            <person name="Obokata J."/>
            <person name="Shigenobu S."/>
        </authorList>
    </citation>
    <scope>NUCLEOTIDE SEQUENCE [LARGE SCALE GENOMIC DNA]</scope>
</reference>
<evidence type="ECO:0000313" key="2">
    <source>
        <dbReference type="Proteomes" id="UP000735302"/>
    </source>
</evidence>
<keyword evidence="2" id="KW-1185">Reference proteome</keyword>
<gene>
    <name evidence="1" type="ORF">PoB_007602100</name>
</gene>
<dbReference type="EMBL" id="BLXT01008494">
    <property type="protein sequence ID" value="GFO49516.1"/>
    <property type="molecule type" value="Genomic_DNA"/>
</dbReference>
<dbReference type="Proteomes" id="UP000735302">
    <property type="component" value="Unassembled WGS sequence"/>
</dbReference>
<comment type="caution">
    <text evidence="1">The sequence shown here is derived from an EMBL/GenBank/DDBJ whole genome shotgun (WGS) entry which is preliminary data.</text>
</comment>